<keyword evidence="4 7" id="KW-0812">Transmembrane</keyword>
<protein>
    <submittedName>
        <fullName evidence="9">Sugar ABC transporter permease</fullName>
    </submittedName>
</protein>
<evidence type="ECO:0000256" key="3">
    <source>
        <dbReference type="ARBA" id="ARBA00022475"/>
    </source>
</evidence>
<feature type="domain" description="ABC transmembrane type-1" evidence="8">
    <location>
        <begin position="91"/>
        <end position="305"/>
    </location>
</feature>
<dbReference type="InterPro" id="IPR000515">
    <property type="entry name" value="MetI-like"/>
</dbReference>
<keyword evidence="2 7" id="KW-0813">Transport</keyword>
<dbReference type="SUPFAM" id="SSF161098">
    <property type="entry name" value="MetI-like"/>
    <property type="match status" value="1"/>
</dbReference>
<dbReference type="PANTHER" id="PTHR30193">
    <property type="entry name" value="ABC TRANSPORTER PERMEASE PROTEIN"/>
    <property type="match status" value="1"/>
</dbReference>
<dbReference type="RefSeq" id="WP_212531710.1">
    <property type="nucleotide sequence ID" value="NZ_JAGSOG010000190.1"/>
</dbReference>
<comment type="subcellular location">
    <subcellularLocation>
        <location evidence="1 7">Cell membrane</location>
        <topology evidence="1 7">Multi-pass membrane protein</topology>
    </subcellularLocation>
</comment>
<dbReference type="GO" id="GO:0055085">
    <property type="term" value="P:transmembrane transport"/>
    <property type="evidence" value="ECO:0007669"/>
    <property type="project" value="InterPro"/>
</dbReference>
<evidence type="ECO:0000256" key="4">
    <source>
        <dbReference type="ARBA" id="ARBA00022692"/>
    </source>
</evidence>
<dbReference type="CDD" id="cd06261">
    <property type="entry name" value="TM_PBP2"/>
    <property type="match status" value="1"/>
</dbReference>
<dbReference type="PROSITE" id="PS50928">
    <property type="entry name" value="ABC_TM1"/>
    <property type="match status" value="1"/>
</dbReference>
<reference evidence="9" key="1">
    <citation type="submission" date="2021-04" db="EMBL/GenBank/DDBJ databases">
        <title>Genome based classification of Actinospica acidithermotolerans sp. nov., an actinobacterium isolated from an Indonesian hot spring.</title>
        <authorList>
            <person name="Kusuma A.B."/>
            <person name="Putra K.E."/>
            <person name="Nafisah S."/>
            <person name="Loh J."/>
            <person name="Nouioui I."/>
            <person name="Goodfellow M."/>
        </authorList>
    </citation>
    <scope>NUCLEOTIDE SEQUENCE</scope>
    <source>
        <strain evidence="9">CSCA 57</strain>
    </source>
</reference>
<feature type="transmembrane region" description="Helical" evidence="7">
    <location>
        <begin position="129"/>
        <end position="149"/>
    </location>
</feature>
<keyword evidence="10" id="KW-1185">Reference proteome</keyword>
<dbReference type="GO" id="GO:0005886">
    <property type="term" value="C:plasma membrane"/>
    <property type="evidence" value="ECO:0007669"/>
    <property type="project" value="UniProtKB-SubCell"/>
</dbReference>
<keyword evidence="5 7" id="KW-1133">Transmembrane helix</keyword>
<dbReference type="Pfam" id="PF00528">
    <property type="entry name" value="BPD_transp_1"/>
    <property type="match status" value="1"/>
</dbReference>
<accession>A0A941EZP7</accession>
<evidence type="ECO:0000256" key="5">
    <source>
        <dbReference type="ARBA" id="ARBA00022989"/>
    </source>
</evidence>
<evidence type="ECO:0000256" key="7">
    <source>
        <dbReference type="RuleBase" id="RU363032"/>
    </source>
</evidence>
<feature type="transmembrane region" description="Helical" evidence="7">
    <location>
        <begin position="175"/>
        <end position="197"/>
    </location>
</feature>
<keyword evidence="6 7" id="KW-0472">Membrane</keyword>
<evidence type="ECO:0000313" key="10">
    <source>
        <dbReference type="Proteomes" id="UP000675781"/>
    </source>
</evidence>
<evidence type="ECO:0000256" key="1">
    <source>
        <dbReference type="ARBA" id="ARBA00004651"/>
    </source>
</evidence>
<sequence>MSQLQLAHRRRDREEVRTLPRRRSGRALLDRTVPYLFLAPFLVSFIVFFAAPSIVSIVLSFYRYRGYGTASYIGFHNYVALFQSPEFWQSARVTLFYWLVPLVPLLGGGFLLAVLVRSKLAKLPSVFKPLLFVPQVMAPVAAAMVWRVILSDNGVLNSLLGLHVDWLNDPSAGKWAVVLLLLWGGIGWYFVIFLAGLTNVPDELLEAAHLDGANAMQRIRHVTLPMMRPIILFAVVIDTISSFQLFTEPNLLVGAAGAASATGAPPTAAPVMNQVVDNIDAGQFGLSAAAGWLLFLAVGIFSILQFRLLRERGK</sequence>
<keyword evidence="3" id="KW-1003">Cell membrane</keyword>
<comment type="similarity">
    <text evidence="7">Belongs to the binding-protein-dependent transport system permease family.</text>
</comment>
<comment type="caution">
    <text evidence="9">The sequence shown here is derived from an EMBL/GenBank/DDBJ whole genome shotgun (WGS) entry which is preliminary data.</text>
</comment>
<dbReference type="EMBL" id="JAGSOG010000190">
    <property type="protein sequence ID" value="MBR7837244.1"/>
    <property type="molecule type" value="Genomic_DNA"/>
</dbReference>
<dbReference type="InterPro" id="IPR035906">
    <property type="entry name" value="MetI-like_sf"/>
</dbReference>
<name>A0A941EZP7_9ACTN</name>
<dbReference type="Proteomes" id="UP000675781">
    <property type="component" value="Unassembled WGS sequence"/>
</dbReference>
<gene>
    <name evidence="9" type="ORF">KDL01_28460</name>
</gene>
<proteinExistence type="inferred from homology"/>
<dbReference type="Gene3D" id="1.10.3720.10">
    <property type="entry name" value="MetI-like"/>
    <property type="match status" value="1"/>
</dbReference>
<dbReference type="AlphaFoldDB" id="A0A941EZP7"/>
<evidence type="ECO:0000313" key="9">
    <source>
        <dbReference type="EMBL" id="MBR7837244.1"/>
    </source>
</evidence>
<feature type="transmembrane region" description="Helical" evidence="7">
    <location>
        <begin position="226"/>
        <end position="246"/>
    </location>
</feature>
<evidence type="ECO:0000259" key="8">
    <source>
        <dbReference type="PROSITE" id="PS50928"/>
    </source>
</evidence>
<evidence type="ECO:0000256" key="2">
    <source>
        <dbReference type="ARBA" id="ARBA00022448"/>
    </source>
</evidence>
<organism evidence="9 10">
    <name type="scientific">Actinospica durhamensis</name>
    <dbReference type="NCBI Taxonomy" id="1508375"/>
    <lineage>
        <taxon>Bacteria</taxon>
        <taxon>Bacillati</taxon>
        <taxon>Actinomycetota</taxon>
        <taxon>Actinomycetes</taxon>
        <taxon>Catenulisporales</taxon>
        <taxon>Actinospicaceae</taxon>
        <taxon>Actinospica</taxon>
    </lineage>
</organism>
<feature type="transmembrane region" description="Helical" evidence="7">
    <location>
        <begin position="284"/>
        <end position="304"/>
    </location>
</feature>
<dbReference type="PANTHER" id="PTHR30193:SF37">
    <property type="entry name" value="INNER MEMBRANE ABC TRANSPORTER PERMEASE PROTEIN YCJO"/>
    <property type="match status" value="1"/>
</dbReference>
<dbReference type="InterPro" id="IPR051393">
    <property type="entry name" value="ABC_transporter_permease"/>
</dbReference>
<feature type="transmembrane region" description="Helical" evidence="7">
    <location>
        <begin position="35"/>
        <end position="62"/>
    </location>
</feature>
<feature type="transmembrane region" description="Helical" evidence="7">
    <location>
        <begin position="95"/>
        <end position="117"/>
    </location>
</feature>
<evidence type="ECO:0000256" key="6">
    <source>
        <dbReference type="ARBA" id="ARBA00023136"/>
    </source>
</evidence>